<name>A0A016U2Q5_9BILA</name>
<gene>
    <name evidence="1" type="primary">Acey_s0060.g3097</name>
    <name evidence="1" type="ORF">Y032_0060g3097</name>
</gene>
<comment type="caution">
    <text evidence="1">The sequence shown here is derived from an EMBL/GenBank/DDBJ whole genome shotgun (WGS) entry which is preliminary data.</text>
</comment>
<dbReference type="AlphaFoldDB" id="A0A016U2Q5"/>
<organism evidence="1 2">
    <name type="scientific">Ancylostoma ceylanicum</name>
    <dbReference type="NCBI Taxonomy" id="53326"/>
    <lineage>
        <taxon>Eukaryota</taxon>
        <taxon>Metazoa</taxon>
        <taxon>Ecdysozoa</taxon>
        <taxon>Nematoda</taxon>
        <taxon>Chromadorea</taxon>
        <taxon>Rhabditida</taxon>
        <taxon>Rhabditina</taxon>
        <taxon>Rhabditomorpha</taxon>
        <taxon>Strongyloidea</taxon>
        <taxon>Ancylostomatidae</taxon>
        <taxon>Ancylostomatinae</taxon>
        <taxon>Ancylostoma</taxon>
    </lineage>
</organism>
<proteinExistence type="predicted"/>
<evidence type="ECO:0000313" key="2">
    <source>
        <dbReference type="Proteomes" id="UP000024635"/>
    </source>
</evidence>
<dbReference type="EMBL" id="JARK01001396">
    <property type="protein sequence ID" value="EYC09405.1"/>
    <property type="molecule type" value="Genomic_DNA"/>
</dbReference>
<protein>
    <submittedName>
        <fullName evidence="1">Uncharacterized protein</fullName>
    </submittedName>
</protein>
<keyword evidence="2" id="KW-1185">Reference proteome</keyword>
<dbReference type="Proteomes" id="UP000024635">
    <property type="component" value="Unassembled WGS sequence"/>
</dbReference>
<reference evidence="2" key="1">
    <citation type="journal article" date="2015" name="Nat. Genet.">
        <title>The genome and transcriptome of the zoonotic hookworm Ancylostoma ceylanicum identify infection-specific gene families.</title>
        <authorList>
            <person name="Schwarz E.M."/>
            <person name="Hu Y."/>
            <person name="Antoshechkin I."/>
            <person name="Miller M.M."/>
            <person name="Sternberg P.W."/>
            <person name="Aroian R.V."/>
        </authorList>
    </citation>
    <scope>NUCLEOTIDE SEQUENCE</scope>
    <source>
        <strain evidence="2">HY135</strain>
    </source>
</reference>
<dbReference type="OrthoDB" id="5865359at2759"/>
<evidence type="ECO:0000313" key="1">
    <source>
        <dbReference type="EMBL" id="EYC09405.1"/>
    </source>
</evidence>
<accession>A0A016U2Q5</accession>
<sequence length="155" mass="17286">MTAFSFNTNIQSLPEIFGNGRNLFRRPFSSFQWTTWQNRGVEIERVDVQTSVVQKPERLVSLHSSVFAASWVGAQSSWKVKSMSSAFSLIERITVSPKRMDFLSPVTLHVDHPVIADVLQVSLLVQQHSLAGLPLASYIASRQVPRGGPSQCEKS</sequence>